<gene>
    <name evidence="3" type="ORF">CMV30_10230</name>
</gene>
<dbReference type="KEGG" id="vbh:CMV30_10230"/>
<dbReference type="OrthoDB" id="195527at2"/>
<evidence type="ECO:0000256" key="1">
    <source>
        <dbReference type="SAM" id="MobiDB-lite"/>
    </source>
</evidence>
<dbReference type="InterPro" id="IPR036388">
    <property type="entry name" value="WH-like_DNA-bd_sf"/>
</dbReference>
<organism evidence="3 4">
    <name type="scientific">Nibricoccus aquaticus</name>
    <dbReference type="NCBI Taxonomy" id="2576891"/>
    <lineage>
        <taxon>Bacteria</taxon>
        <taxon>Pseudomonadati</taxon>
        <taxon>Verrucomicrobiota</taxon>
        <taxon>Opitutia</taxon>
        <taxon>Opitutales</taxon>
        <taxon>Opitutaceae</taxon>
        <taxon>Nibricoccus</taxon>
    </lineage>
</organism>
<name>A0A290Q6L8_9BACT</name>
<dbReference type="InterPro" id="IPR039422">
    <property type="entry name" value="MarR/SlyA-like"/>
</dbReference>
<dbReference type="PANTHER" id="PTHR33164:SF43">
    <property type="entry name" value="HTH-TYPE TRANSCRIPTIONAL REPRESSOR YETL"/>
    <property type="match status" value="1"/>
</dbReference>
<dbReference type="SMART" id="SM00347">
    <property type="entry name" value="HTH_MARR"/>
    <property type="match status" value="1"/>
</dbReference>
<evidence type="ECO:0000259" key="2">
    <source>
        <dbReference type="PROSITE" id="PS50995"/>
    </source>
</evidence>
<dbReference type="GO" id="GO:0003700">
    <property type="term" value="F:DNA-binding transcription factor activity"/>
    <property type="evidence" value="ECO:0007669"/>
    <property type="project" value="InterPro"/>
</dbReference>
<dbReference type="Gene3D" id="1.10.10.10">
    <property type="entry name" value="Winged helix-like DNA-binding domain superfamily/Winged helix DNA-binding domain"/>
    <property type="match status" value="1"/>
</dbReference>
<proteinExistence type="predicted"/>
<dbReference type="InterPro" id="IPR036390">
    <property type="entry name" value="WH_DNA-bd_sf"/>
</dbReference>
<accession>A0A290Q6L8</accession>
<dbReference type="GO" id="GO:0006950">
    <property type="term" value="P:response to stress"/>
    <property type="evidence" value="ECO:0007669"/>
    <property type="project" value="TreeGrafter"/>
</dbReference>
<dbReference type="PANTHER" id="PTHR33164">
    <property type="entry name" value="TRANSCRIPTIONAL REGULATOR, MARR FAMILY"/>
    <property type="match status" value="1"/>
</dbReference>
<feature type="region of interest" description="Disordered" evidence="1">
    <location>
        <begin position="1"/>
        <end position="22"/>
    </location>
</feature>
<dbReference type="SUPFAM" id="SSF46785">
    <property type="entry name" value="Winged helix' DNA-binding domain"/>
    <property type="match status" value="1"/>
</dbReference>
<dbReference type="AlphaFoldDB" id="A0A290Q6L8"/>
<feature type="compositionally biased region" description="Basic residues" evidence="1">
    <location>
        <begin position="1"/>
        <end position="19"/>
    </location>
</feature>
<dbReference type="Pfam" id="PF01047">
    <property type="entry name" value="MarR"/>
    <property type="match status" value="1"/>
</dbReference>
<dbReference type="PROSITE" id="PS50995">
    <property type="entry name" value="HTH_MARR_2"/>
    <property type="match status" value="1"/>
</dbReference>
<evidence type="ECO:0000313" key="4">
    <source>
        <dbReference type="Proteomes" id="UP000217265"/>
    </source>
</evidence>
<dbReference type="PRINTS" id="PR00598">
    <property type="entry name" value="HTHMARR"/>
</dbReference>
<evidence type="ECO:0000313" key="3">
    <source>
        <dbReference type="EMBL" id="ATC64299.1"/>
    </source>
</evidence>
<dbReference type="Proteomes" id="UP000217265">
    <property type="component" value="Chromosome"/>
</dbReference>
<dbReference type="EMBL" id="CP023344">
    <property type="protein sequence ID" value="ATC64299.1"/>
    <property type="molecule type" value="Genomic_DNA"/>
</dbReference>
<reference evidence="3 4" key="1">
    <citation type="submission" date="2017-09" db="EMBL/GenBank/DDBJ databases">
        <title>Complete genome sequence of Verrucomicrobial strain HZ-65, isolated from freshwater.</title>
        <authorList>
            <person name="Choi A."/>
        </authorList>
    </citation>
    <scope>NUCLEOTIDE SEQUENCE [LARGE SCALE GENOMIC DNA]</scope>
    <source>
        <strain evidence="3 4">HZ-65</strain>
    </source>
</reference>
<keyword evidence="4" id="KW-1185">Reference proteome</keyword>
<sequence length="187" mass="20518">MPKAARKSPRPLLRRKRRSSPPCLDAGCAHAFITTLFTTLSALRDSLVRIYSPSGLNEHKFAVLTALAAQSPAPSLATQLARAAGITRASMTDLLDDLERRHWIARSRDRSDRRVIQVHLTTLGQEVVDTTNAHFKAICHDLLGEASPQELNRLARLCGNIGQASRSICTQIPPFQPPGAQCPVPQR</sequence>
<dbReference type="InterPro" id="IPR000835">
    <property type="entry name" value="HTH_MarR-typ"/>
</dbReference>
<protein>
    <recommendedName>
        <fullName evidence="2">HTH marR-type domain-containing protein</fullName>
    </recommendedName>
</protein>
<feature type="domain" description="HTH marR-type" evidence="2">
    <location>
        <begin position="29"/>
        <end position="163"/>
    </location>
</feature>
<dbReference type="RefSeq" id="WP_096055931.1">
    <property type="nucleotide sequence ID" value="NZ_CP023344.1"/>
</dbReference>